<reference evidence="1 2" key="1">
    <citation type="journal article" date="2024" name="Insects">
        <title>An Improved Chromosome-Level Genome Assembly of the Firefly Pyrocoelia pectoralis.</title>
        <authorList>
            <person name="Fu X."/>
            <person name="Meyer-Rochow V.B."/>
            <person name="Ballantyne L."/>
            <person name="Zhu X."/>
        </authorList>
    </citation>
    <scope>NUCLEOTIDE SEQUENCE [LARGE SCALE GENOMIC DNA]</scope>
    <source>
        <strain evidence="1">XCY_ONT2</strain>
    </source>
</reference>
<dbReference type="PANTHER" id="PTHR38681:SF1">
    <property type="entry name" value="RETROVIRUS-RELATED POL POLYPROTEIN FROM TRANSPOSON 412-LIKE PROTEIN"/>
    <property type="match status" value="1"/>
</dbReference>
<accession>A0AAN7ZL30</accession>
<keyword evidence="2" id="KW-1185">Reference proteome</keyword>
<dbReference type="EMBL" id="JAVRBK010000005">
    <property type="protein sequence ID" value="KAK5643238.1"/>
    <property type="molecule type" value="Genomic_DNA"/>
</dbReference>
<dbReference type="Proteomes" id="UP001329430">
    <property type="component" value="Chromosome 5"/>
</dbReference>
<evidence type="ECO:0000313" key="1">
    <source>
        <dbReference type="EMBL" id="KAK5643238.1"/>
    </source>
</evidence>
<organism evidence="1 2">
    <name type="scientific">Pyrocoelia pectoralis</name>
    <dbReference type="NCBI Taxonomy" id="417401"/>
    <lineage>
        <taxon>Eukaryota</taxon>
        <taxon>Metazoa</taxon>
        <taxon>Ecdysozoa</taxon>
        <taxon>Arthropoda</taxon>
        <taxon>Hexapoda</taxon>
        <taxon>Insecta</taxon>
        <taxon>Pterygota</taxon>
        <taxon>Neoptera</taxon>
        <taxon>Endopterygota</taxon>
        <taxon>Coleoptera</taxon>
        <taxon>Polyphaga</taxon>
        <taxon>Elateriformia</taxon>
        <taxon>Elateroidea</taxon>
        <taxon>Lampyridae</taxon>
        <taxon>Lampyrinae</taxon>
        <taxon>Pyrocoelia</taxon>
    </lineage>
</organism>
<comment type="caution">
    <text evidence="1">The sequence shown here is derived from an EMBL/GenBank/DDBJ whole genome shotgun (WGS) entry which is preliminary data.</text>
</comment>
<evidence type="ECO:0000313" key="2">
    <source>
        <dbReference type="Proteomes" id="UP001329430"/>
    </source>
</evidence>
<name>A0AAN7ZL30_9COLE</name>
<dbReference type="PANTHER" id="PTHR38681">
    <property type="entry name" value="RETROVIRUS-RELATED POL POLYPROTEIN FROM TRANSPOSON 412-LIKE PROTEIN-RELATED"/>
    <property type="match status" value="1"/>
</dbReference>
<gene>
    <name evidence="1" type="ORF">RI129_007083</name>
</gene>
<protein>
    <submittedName>
        <fullName evidence="1">Uncharacterized protein</fullName>
    </submittedName>
</protein>
<proteinExistence type="predicted"/>
<dbReference type="AlphaFoldDB" id="A0AAN7ZL30"/>
<sequence>MVYGETIRLPADFFVESSVTIDPSSFVEKLRRQMSILKPVPDKKHGSPKIFVNKELARSTHVFIRNDANHNSLQNPYEGPFRVISRTEKFFVLNFKGKNKAVSIDRLKPAFLLKDAKEIDNDVVNNDKIVKTKGILKDCKNHSAATTTRSGRRVHFTKKIFFGLVSIKGGVLWRIKLL</sequence>